<evidence type="ECO:0000313" key="2">
    <source>
        <dbReference type="EMBL" id="PWQ96055.1"/>
    </source>
</evidence>
<dbReference type="SUPFAM" id="SSF158446">
    <property type="entry name" value="IVS-encoded protein-like"/>
    <property type="match status" value="1"/>
</dbReference>
<dbReference type="AlphaFoldDB" id="A0A317CBI2"/>
<feature type="domain" description="bAvd-like" evidence="1">
    <location>
        <begin position="5"/>
        <end position="111"/>
    </location>
</feature>
<dbReference type="InterPro" id="IPR055360">
    <property type="entry name" value="bAvd"/>
</dbReference>
<dbReference type="Pfam" id="PF22296">
    <property type="entry name" value="bAvd"/>
    <property type="match status" value="1"/>
</dbReference>
<comment type="caution">
    <text evidence="2">The sequence shown here is derived from an EMBL/GenBank/DDBJ whole genome shotgun (WGS) entry which is preliminary data.</text>
</comment>
<dbReference type="EMBL" id="QGKM01000039">
    <property type="protein sequence ID" value="PWQ96055.1"/>
    <property type="molecule type" value="Genomic_DNA"/>
</dbReference>
<dbReference type="RefSeq" id="WP_109838178.1">
    <property type="nucleotide sequence ID" value="NZ_QGKM01000039.1"/>
</dbReference>
<dbReference type="OrthoDB" id="9814817at2"/>
<dbReference type="Gene3D" id="1.20.1440.60">
    <property type="entry name" value="23S rRNA-intervening sequence"/>
    <property type="match status" value="1"/>
</dbReference>
<dbReference type="NCBIfam" id="NF033474">
    <property type="entry name" value="DivGenRetAVD"/>
    <property type="match status" value="1"/>
</dbReference>
<protein>
    <submittedName>
        <fullName evidence="2">Diversity-generating retroelement protein Avd</fullName>
    </submittedName>
</protein>
<dbReference type="CDD" id="cd16376">
    <property type="entry name" value="Avd_like"/>
    <property type="match status" value="1"/>
</dbReference>
<dbReference type="InterPro" id="IPR036583">
    <property type="entry name" value="23S_rRNA_IVS_sf"/>
</dbReference>
<dbReference type="Proteomes" id="UP000245539">
    <property type="component" value="Unassembled WGS sequence"/>
</dbReference>
<proteinExistence type="predicted"/>
<name>A0A317CBI2_9GAMM</name>
<evidence type="ECO:0000259" key="1">
    <source>
        <dbReference type="Pfam" id="PF22296"/>
    </source>
</evidence>
<keyword evidence="3" id="KW-1185">Reference proteome</keyword>
<reference evidence="2 3" key="1">
    <citation type="submission" date="2018-05" db="EMBL/GenBank/DDBJ databases">
        <title>Leucothrix arctica sp. nov., isolated from Arctic seawater.</title>
        <authorList>
            <person name="Choi A."/>
            <person name="Baek K."/>
        </authorList>
    </citation>
    <scope>NUCLEOTIDE SEQUENCE [LARGE SCALE GENOMIC DNA]</scope>
    <source>
        <strain evidence="2 3">JCM 18388</strain>
    </source>
</reference>
<gene>
    <name evidence="2" type="primary">avd</name>
    <name evidence="2" type="ORF">DKW60_13460</name>
</gene>
<sequence>MASDMIILSKTFNLLEWLLPKAEKFPKLYRFTVTQRLMNAALDFQDYLFEAQSMRGKARQLQLQKCDAALNRLRLYLRLANHWQWLSTGQYEHVSQMVAEIGRLLGGWIKQNTNK</sequence>
<evidence type="ECO:0000313" key="3">
    <source>
        <dbReference type="Proteomes" id="UP000245539"/>
    </source>
</evidence>
<accession>A0A317CBI2</accession>
<organism evidence="2 3">
    <name type="scientific">Leucothrix pacifica</name>
    <dbReference type="NCBI Taxonomy" id="1247513"/>
    <lineage>
        <taxon>Bacteria</taxon>
        <taxon>Pseudomonadati</taxon>
        <taxon>Pseudomonadota</taxon>
        <taxon>Gammaproteobacteria</taxon>
        <taxon>Thiotrichales</taxon>
        <taxon>Thiotrichaceae</taxon>
        <taxon>Leucothrix</taxon>
    </lineage>
</organism>